<protein>
    <recommendedName>
        <fullName evidence="3">T-complex protein 1 subunit alpha</fullName>
    </recommendedName>
    <alternativeName>
        <fullName evidence="8">CCT-alpha</fullName>
    </alternativeName>
</protein>
<dbReference type="PROSITE" id="PS00750">
    <property type="entry name" value="TCP1_1"/>
    <property type="match status" value="1"/>
</dbReference>
<dbReference type="OrthoDB" id="496at2759"/>
<keyword evidence="4" id="KW-0963">Cytoplasm</keyword>
<dbReference type="Gene3D" id="3.30.260.10">
    <property type="entry name" value="TCP-1-like chaperonin intermediate domain"/>
    <property type="match status" value="1"/>
</dbReference>
<evidence type="ECO:0000256" key="9">
    <source>
        <dbReference type="RuleBase" id="RU004187"/>
    </source>
</evidence>
<evidence type="ECO:0000256" key="1">
    <source>
        <dbReference type="ARBA" id="ARBA00004496"/>
    </source>
</evidence>
<dbReference type="SUPFAM" id="SSF48592">
    <property type="entry name" value="GroEL equatorial domain-like"/>
    <property type="match status" value="1"/>
</dbReference>
<dbReference type="NCBIfam" id="NF041083">
    <property type="entry name" value="thermosome_beta"/>
    <property type="match status" value="1"/>
</dbReference>
<keyword evidence="6 9" id="KW-0067">ATP-binding</keyword>
<sequence>MSLGILGERITGKEVRSRNVLAVQAIANVLRSSLGPKGLDKMLVDDVGDVTISNDGATILKQLEVQHPAAKMLVDLSDLQDQEVGDGTTSVVLLAVELLRRANDLANMGIHATSIIAGYKLAIKECVKYIKEHLSKRMSELDEDVVVSIARTTLSSKMLRVNLEYFSQMVVKAIKSVETADEAGNRRFPVDAINILKTHGKSTRDSYLVNGYALMMGRAAQGMPIDISGAKIAFLDFAIKHYRLHFGVQVQITDPAELEQVRKKEKDVTKERVAKILASGANVVLTSQGIDDMSLKYFLEAGVMAYRRVPKKDLRRIARLTGGKVVLTMSTFEGDEAFPEDSLGSCDKVYEERVGDVDFSFFEGCSTSRAATIILRGANDFMVDEAERSVHDALCATSRALEQDSLVPGGGCVETALSLHLERFARTLGSREQMAMAEFAESLLVIPKTLALNAALDATELVAKLRAFHAKAQAEGPISPEDAEYKWYGISLADGELRNNLSAGVLEATVSKIKSIKFATEAAVTILRIDDLVTLEPEKEPVDD</sequence>
<dbReference type="PRINTS" id="PR00304">
    <property type="entry name" value="TCOMPLEXTCP1"/>
</dbReference>
<dbReference type="PROSITE" id="PS00751">
    <property type="entry name" value="TCP1_2"/>
    <property type="match status" value="1"/>
</dbReference>
<evidence type="ECO:0000313" key="10">
    <source>
        <dbReference type="EMBL" id="GBE61232.1"/>
    </source>
</evidence>
<evidence type="ECO:0000256" key="4">
    <source>
        <dbReference type="ARBA" id="ARBA00022490"/>
    </source>
</evidence>
<dbReference type="RefSeq" id="XP_028867475.1">
    <property type="nucleotide sequence ID" value="XM_029011642.1"/>
</dbReference>
<dbReference type="InterPro" id="IPR027409">
    <property type="entry name" value="GroEL-like_apical_dom_sf"/>
</dbReference>
<accession>A0A2H6KE11</accession>
<dbReference type="VEuPathDB" id="PiroplasmaDB:BOVATA_027250"/>
<dbReference type="GO" id="GO:0016887">
    <property type="term" value="F:ATP hydrolysis activity"/>
    <property type="evidence" value="ECO:0007669"/>
    <property type="project" value="InterPro"/>
</dbReference>
<dbReference type="PROSITE" id="PS00995">
    <property type="entry name" value="TCP1_3"/>
    <property type="match status" value="1"/>
</dbReference>
<evidence type="ECO:0000256" key="5">
    <source>
        <dbReference type="ARBA" id="ARBA00022741"/>
    </source>
</evidence>
<reference evidence="10 11" key="1">
    <citation type="journal article" date="2017" name="BMC Genomics">
        <title>Whole-genome assembly of Babesia ovata and comparative genomics between closely related pathogens.</title>
        <authorList>
            <person name="Yamagishi J."/>
            <person name="Asada M."/>
            <person name="Hakimi H."/>
            <person name="Tanaka T.Q."/>
            <person name="Sugimoto C."/>
            <person name="Kawazu S."/>
        </authorList>
    </citation>
    <scope>NUCLEOTIDE SEQUENCE [LARGE SCALE GENOMIC DNA]</scope>
    <source>
        <strain evidence="10 11">Miyake</strain>
    </source>
</reference>
<dbReference type="GO" id="GO:0051082">
    <property type="term" value="F:unfolded protein binding"/>
    <property type="evidence" value="ECO:0007669"/>
    <property type="project" value="InterPro"/>
</dbReference>
<comment type="similarity">
    <text evidence="2 9">Belongs to the TCP-1 chaperonin family.</text>
</comment>
<dbReference type="CDD" id="cd03335">
    <property type="entry name" value="TCP1_alpha"/>
    <property type="match status" value="1"/>
</dbReference>
<keyword evidence="5 9" id="KW-0547">Nucleotide-binding</keyword>
<dbReference type="InterPro" id="IPR002194">
    <property type="entry name" value="Chaperonin_TCP-1_CS"/>
</dbReference>
<comment type="subcellular location">
    <subcellularLocation>
        <location evidence="1">Cytoplasm</location>
    </subcellularLocation>
</comment>
<evidence type="ECO:0000256" key="2">
    <source>
        <dbReference type="ARBA" id="ARBA00008020"/>
    </source>
</evidence>
<dbReference type="GO" id="GO:0005737">
    <property type="term" value="C:cytoplasm"/>
    <property type="evidence" value="ECO:0007669"/>
    <property type="project" value="UniProtKB-SubCell"/>
</dbReference>
<dbReference type="EMBL" id="BDSA01000003">
    <property type="protein sequence ID" value="GBE61232.1"/>
    <property type="molecule type" value="Genomic_DNA"/>
</dbReference>
<evidence type="ECO:0000256" key="8">
    <source>
        <dbReference type="ARBA" id="ARBA00030049"/>
    </source>
</evidence>
<proteinExistence type="inferred from homology"/>
<dbReference type="GeneID" id="39875002"/>
<dbReference type="InterPro" id="IPR027413">
    <property type="entry name" value="GROEL-like_equatorial_sf"/>
</dbReference>
<dbReference type="PANTHER" id="PTHR11353">
    <property type="entry name" value="CHAPERONIN"/>
    <property type="match status" value="1"/>
</dbReference>
<keyword evidence="7 9" id="KW-0143">Chaperone</keyword>
<evidence type="ECO:0000313" key="11">
    <source>
        <dbReference type="Proteomes" id="UP000236319"/>
    </source>
</evidence>
<evidence type="ECO:0000256" key="3">
    <source>
        <dbReference type="ARBA" id="ARBA00014424"/>
    </source>
</evidence>
<gene>
    <name evidence="10" type="ORF">BOVATA_027250</name>
</gene>
<dbReference type="Gene3D" id="3.50.7.10">
    <property type="entry name" value="GroEL"/>
    <property type="match status" value="1"/>
</dbReference>
<dbReference type="Gene3D" id="1.10.560.10">
    <property type="entry name" value="GroEL-like equatorial domain"/>
    <property type="match status" value="1"/>
</dbReference>
<comment type="caution">
    <text evidence="10">The sequence shown here is derived from an EMBL/GenBank/DDBJ whole genome shotgun (WGS) entry which is preliminary data.</text>
</comment>
<dbReference type="Pfam" id="PF00118">
    <property type="entry name" value="Cpn60_TCP1"/>
    <property type="match status" value="1"/>
</dbReference>
<dbReference type="InterPro" id="IPR027410">
    <property type="entry name" value="TCP-1-like_intermed_sf"/>
</dbReference>
<keyword evidence="11" id="KW-1185">Reference proteome</keyword>
<dbReference type="InterPro" id="IPR002423">
    <property type="entry name" value="Cpn60/GroEL/TCP-1"/>
</dbReference>
<dbReference type="InterPro" id="IPR012715">
    <property type="entry name" value="Chap_CCT_alpha"/>
</dbReference>
<dbReference type="GO" id="GO:0005524">
    <property type="term" value="F:ATP binding"/>
    <property type="evidence" value="ECO:0007669"/>
    <property type="project" value="UniProtKB-KW"/>
</dbReference>
<name>A0A2H6KE11_9APIC</name>
<dbReference type="AlphaFoldDB" id="A0A2H6KE11"/>
<dbReference type="InterPro" id="IPR054827">
    <property type="entry name" value="thermosome_alpha"/>
</dbReference>
<dbReference type="SUPFAM" id="SSF54849">
    <property type="entry name" value="GroEL-intermediate domain like"/>
    <property type="match status" value="1"/>
</dbReference>
<evidence type="ECO:0000256" key="7">
    <source>
        <dbReference type="ARBA" id="ARBA00023186"/>
    </source>
</evidence>
<dbReference type="NCBIfam" id="NF041082">
    <property type="entry name" value="thermosome_alpha"/>
    <property type="match status" value="1"/>
</dbReference>
<dbReference type="InterPro" id="IPR017998">
    <property type="entry name" value="Chaperone_TCP-1"/>
</dbReference>
<dbReference type="InterPro" id="IPR053374">
    <property type="entry name" value="TCP-1_chaperonin"/>
</dbReference>
<organism evidence="10 11">
    <name type="scientific">Babesia ovata</name>
    <dbReference type="NCBI Taxonomy" id="189622"/>
    <lineage>
        <taxon>Eukaryota</taxon>
        <taxon>Sar</taxon>
        <taxon>Alveolata</taxon>
        <taxon>Apicomplexa</taxon>
        <taxon>Aconoidasida</taxon>
        <taxon>Piroplasmida</taxon>
        <taxon>Babesiidae</taxon>
        <taxon>Babesia</taxon>
    </lineage>
</organism>
<dbReference type="GO" id="GO:0140662">
    <property type="term" value="F:ATP-dependent protein folding chaperone"/>
    <property type="evidence" value="ECO:0007669"/>
    <property type="project" value="InterPro"/>
</dbReference>
<dbReference type="SUPFAM" id="SSF52029">
    <property type="entry name" value="GroEL apical domain-like"/>
    <property type="match status" value="1"/>
</dbReference>
<dbReference type="Proteomes" id="UP000236319">
    <property type="component" value="Unassembled WGS sequence"/>
</dbReference>
<evidence type="ECO:0000256" key="6">
    <source>
        <dbReference type="ARBA" id="ARBA00022840"/>
    </source>
</evidence>